<name>A0A318JVU7_9NEIS</name>
<dbReference type="InterPro" id="IPR012312">
    <property type="entry name" value="Hemerythrin-like"/>
</dbReference>
<dbReference type="EMBL" id="QJKC01000005">
    <property type="protein sequence ID" value="PXX49110.1"/>
    <property type="molecule type" value="Genomic_DNA"/>
</dbReference>
<dbReference type="OrthoDB" id="9793254at2"/>
<dbReference type="Pfam" id="PF01814">
    <property type="entry name" value="Hemerythrin"/>
    <property type="match status" value="1"/>
</dbReference>
<organism evidence="2 3">
    <name type="scientific">Aquitalea magnusonii</name>
    <dbReference type="NCBI Taxonomy" id="332411"/>
    <lineage>
        <taxon>Bacteria</taxon>
        <taxon>Pseudomonadati</taxon>
        <taxon>Pseudomonadota</taxon>
        <taxon>Betaproteobacteria</taxon>
        <taxon>Neisseriales</taxon>
        <taxon>Chromobacteriaceae</taxon>
        <taxon>Aquitalea</taxon>
    </lineage>
</organism>
<evidence type="ECO:0000313" key="2">
    <source>
        <dbReference type="EMBL" id="PXX49110.1"/>
    </source>
</evidence>
<dbReference type="RefSeq" id="WP_110313201.1">
    <property type="nucleotide sequence ID" value="NZ_QJKC01000005.1"/>
</dbReference>
<evidence type="ECO:0000313" key="3">
    <source>
        <dbReference type="Proteomes" id="UP000248395"/>
    </source>
</evidence>
<accession>A0A318JVU7</accession>
<evidence type="ECO:0000259" key="1">
    <source>
        <dbReference type="Pfam" id="PF01814"/>
    </source>
</evidence>
<dbReference type="Gene3D" id="1.20.120.520">
    <property type="entry name" value="nmb1532 protein domain like"/>
    <property type="match status" value="1"/>
</dbReference>
<comment type="caution">
    <text evidence="2">The sequence shown here is derived from an EMBL/GenBank/DDBJ whole genome shotgun (WGS) entry which is preliminary data.</text>
</comment>
<feature type="domain" description="Hemerythrin-like" evidence="1">
    <location>
        <begin position="10"/>
        <end position="121"/>
    </location>
</feature>
<sequence>MKRSAALSPLSREHHHALSLAIQAGKAARTTDPAQWQQAAARICQQAEQSLQAHFAEEERTLLPALALAGHGQLVERTLEQHAYLRRLLQHAELASPAILQAFADAMTAHVRFEERELFAVAESLPAVMAALTASGA</sequence>
<reference evidence="2 3" key="1">
    <citation type="submission" date="2018-05" db="EMBL/GenBank/DDBJ databases">
        <title>Genomic Encyclopedia of Type Strains, Phase IV (KMG-IV): sequencing the most valuable type-strain genomes for metagenomic binning, comparative biology and taxonomic classification.</title>
        <authorList>
            <person name="Goeker M."/>
        </authorList>
    </citation>
    <scope>NUCLEOTIDE SEQUENCE [LARGE SCALE GENOMIC DNA]</scope>
    <source>
        <strain evidence="2 3">DSM 25134</strain>
    </source>
</reference>
<protein>
    <submittedName>
        <fullName evidence="2">Hemerythrin HHE cation binding domain-containing protein</fullName>
    </submittedName>
</protein>
<keyword evidence="3" id="KW-1185">Reference proteome</keyword>
<gene>
    <name evidence="2" type="ORF">DFR38_105153</name>
</gene>
<dbReference type="Proteomes" id="UP000248395">
    <property type="component" value="Unassembled WGS sequence"/>
</dbReference>
<proteinExistence type="predicted"/>
<dbReference type="AlphaFoldDB" id="A0A318JVU7"/>